<keyword evidence="5 11" id="KW-0547">Nucleotide-binding</keyword>
<feature type="binding site" evidence="11">
    <location>
        <position position="43"/>
    </location>
    <ligand>
        <name>UDP-N-acetyl-alpha-D-muramoyl-L-alanyl-D-glutamate</name>
        <dbReference type="ChEBI" id="CHEBI:83900"/>
    </ligand>
</feature>
<comment type="function">
    <text evidence="11">Catalyzes the addition of an amino acid to the nucleotide precursor UDP-N-acetylmuramoyl-L-alanyl-D-glutamate (UMAG) in the biosynthesis of bacterial cell-wall peptidoglycan.</text>
</comment>
<evidence type="ECO:0000313" key="17">
    <source>
        <dbReference type="Proteomes" id="UP001500121"/>
    </source>
</evidence>
<feature type="modified residue" description="N6-carboxylysine" evidence="11">
    <location>
        <position position="237"/>
    </location>
</feature>
<dbReference type="Pfam" id="PF01225">
    <property type="entry name" value="Mur_ligase"/>
    <property type="match status" value="1"/>
</dbReference>
<organism evidence="16 17">
    <name type="scientific">Amnibacterium soli</name>
    <dbReference type="NCBI Taxonomy" id="1282736"/>
    <lineage>
        <taxon>Bacteria</taxon>
        <taxon>Bacillati</taxon>
        <taxon>Actinomycetota</taxon>
        <taxon>Actinomycetes</taxon>
        <taxon>Micrococcales</taxon>
        <taxon>Microbacteriaceae</taxon>
        <taxon>Amnibacterium</taxon>
    </lineage>
</organism>
<evidence type="ECO:0000256" key="4">
    <source>
        <dbReference type="ARBA" id="ARBA00022618"/>
    </source>
</evidence>
<protein>
    <recommendedName>
        <fullName evidence="11">UDP-N-acetylmuramyl-tripeptide synthetase</fullName>
        <ecNumber evidence="11">6.3.2.-</ecNumber>
    </recommendedName>
    <alternativeName>
        <fullName evidence="11">UDP-MurNAc-tripeptide synthetase</fullName>
    </alternativeName>
</protein>
<accession>A0ABP8YPE5</accession>
<dbReference type="InterPro" id="IPR000713">
    <property type="entry name" value="Mur_ligase_N"/>
</dbReference>
<feature type="binding site" evidence="11">
    <location>
        <position position="205"/>
    </location>
    <ligand>
        <name>UDP-N-acetyl-alpha-D-muramoyl-L-alanyl-D-glutamate</name>
        <dbReference type="ChEBI" id="CHEBI:83900"/>
    </ligand>
</feature>
<keyword evidence="17" id="KW-1185">Reference proteome</keyword>
<dbReference type="InterPro" id="IPR005761">
    <property type="entry name" value="UDP-N-AcMur-Glu-dNH2Pim_ligase"/>
</dbReference>
<keyword evidence="11" id="KW-0460">Magnesium</keyword>
<dbReference type="Gene3D" id="3.90.190.20">
    <property type="entry name" value="Mur ligase, C-terminal domain"/>
    <property type="match status" value="1"/>
</dbReference>
<gene>
    <name evidence="11" type="primary">murE</name>
    <name evidence="16" type="ORF">GCM10025783_02560</name>
</gene>
<keyword evidence="6 11" id="KW-0067">ATP-binding</keyword>
<evidence type="ECO:0000256" key="12">
    <source>
        <dbReference type="RuleBase" id="RU004135"/>
    </source>
</evidence>
<evidence type="ECO:0000256" key="2">
    <source>
        <dbReference type="ARBA" id="ARBA00022490"/>
    </source>
</evidence>
<evidence type="ECO:0000259" key="14">
    <source>
        <dbReference type="Pfam" id="PF02875"/>
    </source>
</evidence>
<feature type="domain" description="Mur ligase C-terminal" evidence="14">
    <location>
        <begin position="351"/>
        <end position="480"/>
    </location>
</feature>
<dbReference type="HAMAP" id="MF_00208">
    <property type="entry name" value="MurE"/>
    <property type="match status" value="1"/>
</dbReference>
<proteinExistence type="inferred from homology"/>
<keyword evidence="4 11" id="KW-0132">Cell division</keyword>
<keyword evidence="8 11" id="KW-0573">Peptidoglycan synthesis</keyword>
<evidence type="ECO:0000313" key="16">
    <source>
        <dbReference type="EMBL" id="GAA4736003.1"/>
    </source>
</evidence>
<comment type="caution">
    <text evidence="16">The sequence shown here is derived from an EMBL/GenBank/DDBJ whole genome shotgun (WGS) entry which is preliminary data.</text>
</comment>
<name>A0ABP8YPE5_9MICO</name>
<dbReference type="EC" id="6.3.2.-" evidence="11"/>
<dbReference type="GO" id="GO:0016874">
    <property type="term" value="F:ligase activity"/>
    <property type="evidence" value="ECO:0007669"/>
    <property type="project" value="UniProtKB-KW"/>
</dbReference>
<evidence type="ECO:0000256" key="3">
    <source>
        <dbReference type="ARBA" id="ARBA00022598"/>
    </source>
</evidence>
<dbReference type="Proteomes" id="UP001500121">
    <property type="component" value="Unassembled WGS sequence"/>
</dbReference>
<evidence type="ECO:0000256" key="5">
    <source>
        <dbReference type="ARBA" id="ARBA00022741"/>
    </source>
</evidence>
<evidence type="ECO:0000256" key="1">
    <source>
        <dbReference type="ARBA" id="ARBA00005898"/>
    </source>
</evidence>
<comment type="cofactor">
    <cofactor evidence="11">
        <name>Mg(2+)</name>
        <dbReference type="ChEBI" id="CHEBI:18420"/>
    </cofactor>
</comment>
<evidence type="ECO:0000256" key="8">
    <source>
        <dbReference type="ARBA" id="ARBA00022984"/>
    </source>
</evidence>
<feature type="binding site" evidence="11">
    <location>
        <begin position="128"/>
        <end position="134"/>
    </location>
    <ligand>
        <name>ATP</name>
        <dbReference type="ChEBI" id="CHEBI:30616"/>
    </ligand>
</feature>
<dbReference type="RefSeq" id="WP_345479092.1">
    <property type="nucleotide sequence ID" value="NZ_BAABLP010000001.1"/>
</dbReference>
<comment type="PTM">
    <text evidence="11">Carboxylation is probably crucial for Mg(2+) binding and, consequently, for the gamma-phosphate positioning of ATP.</text>
</comment>
<dbReference type="InterPro" id="IPR018109">
    <property type="entry name" value="Folylpolyglutamate_synth_CS"/>
</dbReference>
<dbReference type="InterPro" id="IPR013221">
    <property type="entry name" value="Mur_ligase_cen"/>
</dbReference>
<dbReference type="InterPro" id="IPR036565">
    <property type="entry name" value="Mur-like_cat_sf"/>
</dbReference>
<evidence type="ECO:0000259" key="15">
    <source>
        <dbReference type="Pfam" id="PF08245"/>
    </source>
</evidence>
<feature type="domain" description="Mur ligase central" evidence="15">
    <location>
        <begin position="127"/>
        <end position="325"/>
    </location>
</feature>
<dbReference type="EMBL" id="BAABLP010000001">
    <property type="protein sequence ID" value="GAA4736003.1"/>
    <property type="molecule type" value="Genomic_DNA"/>
</dbReference>
<keyword evidence="7 11" id="KW-0133">Cell shape</keyword>
<evidence type="ECO:0000256" key="10">
    <source>
        <dbReference type="ARBA" id="ARBA00023316"/>
    </source>
</evidence>
<dbReference type="InterPro" id="IPR004101">
    <property type="entry name" value="Mur_ligase_C"/>
</dbReference>
<dbReference type="Gene3D" id="3.40.1390.10">
    <property type="entry name" value="MurE/MurF, N-terminal domain"/>
    <property type="match status" value="1"/>
</dbReference>
<evidence type="ECO:0000259" key="13">
    <source>
        <dbReference type="Pfam" id="PF01225"/>
    </source>
</evidence>
<feature type="binding site" evidence="11">
    <location>
        <position position="197"/>
    </location>
    <ligand>
        <name>UDP-N-acetyl-alpha-D-muramoyl-L-alanyl-D-glutamate</name>
        <dbReference type="ChEBI" id="CHEBI:83900"/>
    </ligand>
</feature>
<dbReference type="InterPro" id="IPR035911">
    <property type="entry name" value="MurE/MurF_N"/>
</dbReference>
<dbReference type="Gene3D" id="3.40.1190.10">
    <property type="entry name" value="Mur-like, catalytic domain"/>
    <property type="match status" value="1"/>
</dbReference>
<dbReference type="SUPFAM" id="SSF53244">
    <property type="entry name" value="MurD-like peptide ligases, peptide-binding domain"/>
    <property type="match status" value="1"/>
</dbReference>
<dbReference type="PANTHER" id="PTHR23135:SF4">
    <property type="entry name" value="UDP-N-ACETYLMURAMOYL-L-ALANYL-D-GLUTAMATE--2,6-DIAMINOPIMELATE LIGASE MURE HOMOLOG, CHLOROPLASTIC"/>
    <property type="match status" value="1"/>
</dbReference>
<evidence type="ECO:0000256" key="9">
    <source>
        <dbReference type="ARBA" id="ARBA00023306"/>
    </source>
</evidence>
<comment type="caution">
    <text evidence="11">Lacks conserved residue(s) required for the propagation of feature annotation.</text>
</comment>
<feature type="binding site" evidence="11">
    <location>
        <begin position="170"/>
        <end position="171"/>
    </location>
    <ligand>
        <name>UDP-N-acetyl-alpha-D-muramoyl-L-alanyl-D-glutamate</name>
        <dbReference type="ChEBI" id="CHEBI:83900"/>
    </ligand>
</feature>
<comment type="similarity">
    <text evidence="1 11">Belongs to the MurCDEF family. MurE subfamily.</text>
</comment>
<feature type="domain" description="Mur ligase N-terminal catalytic" evidence="13">
    <location>
        <begin position="39"/>
        <end position="111"/>
    </location>
</feature>
<dbReference type="Pfam" id="PF08245">
    <property type="entry name" value="Mur_ligase_M"/>
    <property type="match status" value="1"/>
</dbReference>
<keyword evidence="10 11" id="KW-0961">Cell wall biogenesis/degradation</keyword>
<keyword evidence="3 11" id="KW-0436">Ligase</keyword>
<feature type="binding site" evidence="11">
    <location>
        <position position="45"/>
    </location>
    <ligand>
        <name>UDP-N-acetyl-alpha-D-muramoyl-L-alanyl-D-glutamate</name>
        <dbReference type="ChEBI" id="CHEBI:83900"/>
    </ligand>
</feature>
<dbReference type="NCBIfam" id="TIGR01085">
    <property type="entry name" value="murE"/>
    <property type="match status" value="1"/>
</dbReference>
<dbReference type="SUPFAM" id="SSF63418">
    <property type="entry name" value="MurE/MurF N-terminal domain"/>
    <property type="match status" value="1"/>
</dbReference>
<dbReference type="InterPro" id="IPR036615">
    <property type="entry name" value="Mur_ligase_C_dom_sf"/>
</dbReference>
<dbReference type="PROSITE" id="PS01011">
    <property type="entry name" value="FOLYLPOLYGLU_SYNT_1"/>
    <property type="match status" value="1"/>
</dbReference>
<dbReference type="Pfam" id="PF02875">
    <property type="entry name" value="Mur_ligase_C"/>
    <property type="match status" value="1"/>
</dbReference>
<comment type="subcellular location">
    <subcellularLocation>
        <location evidence="11 12">Cytoplasm</location>
    </subcellularLocation>
</comment>
<reference evidence="17" key="1">
    <citation type="journal article" date="2019" name="Int. J. Syst. Evol. Microbiol.">
        <title>The Global Catalogue of Microorganisms (GCM) 10K type strain sequencing project: providing services to taxonomists for standard genome sequencing and annotation.</title>
        <authorList>
            <consortium name="The Broad Institute Genomics Platform"/>
            <consortium name="The Broad Institute Genome Sequencing Center for Infectious Disease"/>
            <person name="Wu L."/>
            <person name="Ma J."/>
        </authorList>
    </citation>
    <scope>NUCLEOTIDE SEQUENCE [LARGE SCALE GENOMIC DNA]</scope>
    <source>
        <strain evidence="17">JCM 19015</strain>
    </source>
</reference>
<dbReference type="SUPFAM" id="SSF53623">
    <property type="entry name" value="MurD-like peptide ligases, catalytic domain"/>
    <property type="match status" value="1"/>
</dbReference>
<sequence length="512" mass="53503">MTPDNGPLRPQRTAPRDLRGLAQHLSASVAADLDAAVATGITLRSQDVRPGDVFAALPGAATHGAAFAAAARAAGAVALLTDAAGAALAVDAGLPTLVVDDPRRVLGDAAAWLLRTEDAVPLLLGMTGTNGKTTTVTLLDHLLRRLGRRTGISTTAERVVDGVRIPSRLTTPEADELHGLLAAMRERRVDAAAIEVSAQALVRARVAGVRFDVAGFTNLSHDHLDDFGDMATYFAAKAALFEPDRARRGVVSLDSPWGARLAAEARIPVTTVALHGDADWRVAITERSLDGTRFRATAPDGRVLETRVRMLGDHAAADAALAAVMLVEGGVALDAIQEALGDDGFDVAVPGRLERLPSSACGPAVHLDVAHTPDAFEKSLAALRAVTPGRIVMVFGADGDRDPSKRFDMGRVASSTADVVVITDHHSRFEDPEAIRRTLLQGARSTGRAEVLEVPDPGAGIRAAVAMTGPGDAVLWAGTGRTDYRDIGGTKLPYSFHDEARAALAELQATAA</sequence>
<evidence type="ECO:0000256" key="6">
    <source>
        <dbReference type="ARBA" id="ARBA00022840"/>
    </source>
</evidence>
<evidence type="ECO:0000256" key="7">
    <source>
        <dbReference type="ARBA" id="ARBA00022960"/>
    </source>
</evidence>
<keyword evidence="2 11" id="KW-0963">Cytoplasm</keyword>
<evidence type="ECO:0000256" key="11">
    <source>
        <dbReference type="HAMAP-Rule" id="MF_00208"/>
    </source>
</evidence>
<keyword evidence="9 11" id="KW-0131">Cell cycle</keyword>
<comment type="pathway">
    <text evidence="11 12">Cell wall biogenesis; peptidoglycan biosynthesis.</text>
</comment>
<dbReference type="PANTHER" id="PTHR23135">
    <property type="entry name" value="MUR LIGASE FAMILY MEMBER"/>
    <property type="match status" value="1"/>
</dbReference>